<keyword evidence="8 12" id="KW-1133">Transmembrane helix</keyword>
<dbReference type="GO" id="GO:0016491">
    <property type="term" value="F:oxidoreductase activity"/>
    <property type="evidence" value="ECO:0007669"/>
    <property type="project" value="InterPro"/>
</dbReference>
<dbReference type="GO" id="GO:0016020">
    <property type="term" value="C:membrane"/>
    <property type="evidence" value="ECO:0007669"/>
    <property type="project" value="UniProtKB-SubCell"/>
</dbReference>
<dbReference type="Proteomes" id="UP000243459">
    <property type="component" value="Chromosome 7"/>
</dbReference>
<keyword evidence="15" id="KW-1185">Reference proteome</keyword>
<dbReference type="Gene3D" id="1.20.120.1770">
    <property type="match status" value="1"/>
</dbReference>
<keyword evidence="9" id="KW-0408">Iron</keyword>
<dbReference type="GO" id="GO:0046872">
    <property type="term" value="F:metal ion binding"/>
    <property type="evidence" value="ECO:0007669"/>
    <property type="project" value="UniProtKB-KW"/>
</dbReference>
<feature type="transmembrane region" description="Helical" evidence="12">
    <location>
        <begin position="90"/>
        <end position="110"/>
    </location>
</feature>
<evidence type="ECO:0000313" key="14">
    <source>
        <dbReference type="EMBL" id="ONK65328.1"/>
    </source>
</evidence>
<keyword evidence="5 12" id="KW-0812">Transmembrane</keyword>
<dbReference type="AlphaFoldDB" id="A0A5P1EHC1"/>
<proteinExistence type="predicted"/>
<evidence type="ECO:0000256" key="11">
    <source>
        <dbReference type="ARBA" id="ARBA00053762"/>
    </source>
</evidence>
<comment type="cofactor">
    <cofactor evidence="1">
        <name>heme b</name>
        <dbReference type="ChEBI" id="CHEBI:60344"/>
    </cofactor>
</comment>
<protein>
    <recommendedName>
        <fullName evidence="13">Cytochrome b561 domain-containing protein</fullName>
    </recommendedName>
</protein>
<dbReference type="PANTHER" id="PTHR10106">
    <property type="entry name" value="CYTOCHROME B561-RELATED"/>
    <property type="match status" value="1"/>
</dbReference>
<dbReference type="PANTHER" id="PTHR10106:SF43">
    <property type="entry name" value="CYTOCHROME B561 FAMILY PROTEIN, EXPRESSED"/>
    <property type="match status" value="1"/>
</dbReference>
<dbReference type="Gramene" id="ONK65328">
    <property type="protein sequence ID" value="ONK65328"/>
    <property type="gene ID" value="A4U43_C07F35990"/>
</dbReference>
<keyword evidence="10 12" id="KW-0472">Membrane</keyword>
<evidence type="ECO:0000256" key="9">
    <source>
        <dbReference type="ARBA" id="ARBA00023004"/>
    </source>
</evidence>
<accession>A0A5P1EHC1</accession>
<evidence type="ECO:0000256" key="4">
    <source>
        <dbReference type="ARBA" id="ARBA00022617"/>
    </source>
</evidence>
<feature type="transmembrane region" description="Helical" evidence="12">
    <location>
        <begin position="12"/>
        <end position="37"/>
    </location>
</feature>
<feature type="transmembrane region" description="Helical" evidence="12">
    <location>
        <begin position="122"/>
        <end position="147"/>
    </location>
</feature>
<evidence type="ECO:0000256" key="8">
    <source>
        <dbReference type="ARBA" id="ARBA00022989"/>
    </source>
</evidence>
<evidence type="ECO:0000259" key="13">
    <source>
        <dbReference type="PROSITE" id="PS50939"/>
    </source>
</evidence>
<dbReference type="InterPro" id="IPR043205">
    <property type="entry name" value="CYB561/CYBRD1-like"/>
</dbReference>
<dbReference type="FunFam" id="1.20.120.1770:FF:000001">
    <property type="entry name" value="Cytochrome b reductase 1"/>
    <property type="match status" value="1"/>
</dbReference>
<dbReference type="InterPro" id="IPR006593">
    <property type="entry name" value="Cyt_b561/ferric_Rdtase_TM"/>
</dbReference>
<name>A0A5P1EHC1_ASPOF</name>
<gene>
    <name evidence="14" type="ORF">A4U43_C07F35990</name>
</gene>
<dbReference type="Pfam" id="PF03188">
    <property type="entry name" value="Cytochrom_B561"/>
    <property type="match status" value="1"/>
</dbReference>
<comment type="subcellular location">
    <subcellularLocation>
        <location evidence="2">Membrane</location>
        <topology evidence="2">Multi-pass membrane protein</topology>
    </subcellularLocation>
</comment>
<evidence type="ECO:0000256" key="5">
    <source>
        <dbReference type="ARBA" id="ARBA00022692"/>
    </source>
</evidence>
<keyword evidence="6" id="KW-0479">Metal-binding</keyword>
<evidence type="ECO:0000256" key="10">
    <source>
        <dbReference type="ARBA" id="ARBA00023136"/>
    </source>
</evidence>
<keyword evidence="7" id="KW-0249">Electron transport</keyword>
<comment type="function">
    <text evidence="11">Two-heme-containing cytochrome. Catalyzes ascorbate-dependent trans-membrane electron transfer by utilizing a concerted H(+)/e(-) transfer mechanism.</text>
</comment>
<dbReference type="EMBL" id="CM007387">
    <property type="protein sequence ID" value="ONK65328.1"/>
    <property type="molecule type" value="Genomic_DNA"/>
</dbReference>
<evidence type="ECO:0000256" key="6">
    <source>
        <dbReference type="ARBA" id="ARBA00022723"/>
    </source>
</evidence>
<evidence type="ECO:0000256" key="12">
    <source>
        <dbReference type="SAM" id="Phobius"/>
    </source>
</evidence>
<dbReference type="PROSITE" id="PS50939">
    <property type="entry name" value="CYTOCHROME_B561"/>
    <property type="match status" value="1"/>
</dbReference>
<evidence type="ECO:0000313" key="15">
    <source>
        <dbReference type="Proteomes" id="UP000243459"/>
    </source>
</evidence>
<sequence>MAIIARPMALVAASYASVAAHLFALLAAILVLVWAIHYGGGLSLHSDNEALVFNVHPVTMVLGFIIVTGEAIMVHRMVPAGRAVRKSVHMTLQLVGLALGIFGVYVAFKFHKESQIQDLYSLHSWLGIITICLFGLQWLSGFLYFWFPRAPPPTRIMHLLAHNLHRRERSRAERGDSGVRDRPHQLHRALHSPLRLRRLPLHCSAESARCVGFVGDWICMYNTLLLGGLGLEFVVFLSICFVCIIYSLNLFTPGFGG</sequence>
<evidence type="ECO:0000256" key="1">
    <source>
        <dbReference type="ARBA" id="ARBA00001970"/>
    </source>
</evidence>
<organism evidence="14 15">
    <name type="scientific">Asparagus officinalis</name>
    <name type="common">Garden asparagus</name>
    <dbReference type="NCBI Taxonomy" id="4686"/>
    <lineage>
        <taxon>Eukaryota</taxon>
        <taxon>Viridiplantae</taxon>
        <taxon>Streptophyta</taxon>
        <taxon>Embryophyta</taxon>
        <taxon>Tracheophyta</taxon>
        <taxon>Spermatophyta</taxon>
        <taxon>Magnoliopsida</taxon>
        <taxon>Liliopsida</taxon>
        <taxon>Asparagales</taxon>
        <taxon>Asparagaceae</taxon>
        <taxon>Asparagoideae</taxon>
        <taxon>Asparagus</taxon>
    </lineage>
</organism>
<evidence type="ECO:0000256" key="3">
    <source>
        <dbReference type="ARBA" id="ARBA00022448"/>
    </source>
</evidence>
<keyword evidence="4" id="KW-0349">Heme</keyword>
<feature type="transmembrane region" description="Helical" evidence="12">
    <location>
        <begin position="224"/>
        <end position="248"/>
    </location>
</feature>
<dbReference type="SMART" id="SM00665">
    <property type="entry name" value="B561"/>
    <property type="match status" value="1"/>
</dbReference>
<evidence type="ECO:0000256" key="7">
    <source>
        <dbReference type="ARBA" id="ARBA00022982"/>
    </source>
</evidence>
<evidence type="ECO:0000256" key="2">
    <source>
        <dbReference type="ARBA" id="ARBA00004141"/>
    </source>
</evidence>
<feature type="domain" description="Cytochrome b561" evidence="13">
    <location>
        <begin position="19"/>
        <end position="166"/>
    </location>
</feature>
<reference evidence="15" key="1">
    <citation type="journal article" date="2017" name="Nat. Commun.">
        <title>The asparagus genome sheds light on the origin and evolution of a young Y chromosome.</title>
        <authorList>
            <person name="Harkess A."/>
            <person name="Zhou J."/>
            <person name="Xu C."/>
            <person name="Bowers J.E."/>
            <person name="Van der Hulst R."/>
            <person name="Ayyampalayam S."/>
            <person name="Mercati F."/>
            <person name="Riccardi P."/>
            <person name="McKain M.R."/>
            <person name="Kakrana A."/>
            <person name="Tang H."/>
            <person name="Ray J."/>
            <person name="Groenendijk J."/>
            <person name="Arikit S."/>
            <person name="Mathioni S.M."/>
            <person name="Nakano M."/>
            <person name="Shan H."/>
            <person name="Telgmann-Rauber A."/>
            <person name="Kanno A."/>
            <person name="Yue Z."/>
            <person name="Chen H."/>
            <person name="Li W."/>
            <person name="Chen Y."/>
            <person name="Xu X."/>
            <person name="Zhang Y."/>
            <person name="Luo S."/>
            <person name="Chen H."/>
            <person name="Gao J."/>
            <person name="Mao Z."/>
            <person name="Pires J.C."/>
            <person name="Luo M."/>
            <person name="Kudrna D."/>
            <person name="Wing R.A."/>
            <person name="Meyers B.C."/>
            <person name="Yi K."/>
            <person name="Kong H."/>
            <person name="Lavrijsen P."/>
            <person name="Sunseri F."/>
            <person name="Falavigna A."/>
            <person name="Ye Y."/>
            <person name="Leebens-Mack J.H."/>
            <person name="Chen G."/>
        </authorList>
    </citation>
    <scope>NUCLEOTIDE SEQUENCE [LARGE SCALE GENOMIC DNA]</scope>
    <source>
        <strain evidence="15">cv. DH0086</strain>
    </source>
</reference>
<keyword evidence="3" id="KW-0813">Transport</keyword>